<dbReference type="PANTHER" id="PTHR35795:SF1">
    <property type="entry name" value="BIS(5'-NUCLEOSYL)-TETRAPHOSPHATASE, SYMMETRICAL"/>
    <property type="match status" value="1"/>
</dbReference>
<dbReference type="GO" id="GO:0000166">
    <property type="term" value="F:nucleotide binding"/>
    <property type="evidence" value="ECO:0007669"/>
    <property type="project" value="UniProtKB-KW"/>
</dbReference>
<dbReference type="OrthoDB" id="5295945at2"/>
<gene>
    <name evidence="8" type="ORF">KR51_00009450</name>
</gene>
<evidence type="ECO:0000259" key="7">
    <source>
        <dbReference type="SMART" id="SM00471"/>
    </source>
</evidence>
<feature type="domain" description="HD/PDEase" evidence="7">
    <location>
        <begin position="15"/>
        <end position="143"/>
    </location>
</feature>
<evidence type="ECO:0000256" key="3">
    <source>
        <dbReference type="ARBA" id="ARBA00022741"/>
    </source>
</evidence>
<dbReference type="NCBIfam" id="TIGR00488">
    <property type="entry name" value="bis(5'-nucleosyl)-tetraphosphatase (symmetrical) YqeK"/>
    <property type="match status" value="1"/>
</dbReference>
<dbReference type="InterPro" id="IPR051094">
    <property type="entry name" value="Diverse_Catalytic_Enzymes"/>
</dbReference>
<reference evidence="8 9" key="1">
    <citation type="submission" date="2013-05" db="EMBL/GenBank/DDBJ databases">
        <title>Draft genome sequence of Rubidibacter lacunae KORDI 51-2.</title>
        <authorList>
            <person name="Choi D.H."/>
            <person name="Noh J.H."/>
            <person name="Kwon K.-K."/>
            <person name="Lee J.-H."/>
            <person name="Ryu J.-Y."/>
        </authorList>
    </citation>
    <scope>NUCLEOTIDE SEQUENCE [LARGE SCALE GENOMIC DNA]</scope>
    <source>
        <strain evidence="8 9">KORDI 51-2</strain>
    </source>
</reference>
<dbReference type="RefSeq" id="WP_022605166.1">
    <property type="nucleotide sequence ID" value="NZ_ASSJ01000021.1"/>
</dbReference>
<evidence type="ECO:0000256" key="5">
    <source>
        <dbReference type="ARBA" id="ARBA00023004"/>
    </source>
</evidence>
<comment type="catalytic activity">
    <reaction evidence="6">
        <text>P(1),P(4)-bis(5'-adenosyl) tetraphosphate + H2O = 2 ADP + 2 H(+)</text>
        <dbReference type="Rhea" id="RHEA:24252"/>
        <dbReference type="ChEBI" id="CHEBI:15377"/>
        <dbReference type="ChEBI" id="CHEBI:15378"/>
        <dbReference type="ChEBI" id="CHEBI:58141"/>
        <dbReference type="ChEBI" id="CHEBI:456216"/>
        <dbReference type="EC" id="3.6.1.41"/>
    </reaction>
</comment>
<keyword evidence="5" id="KW-0408">Iron</keyword>
<dbReference type="Gene3D" id="1.10.3210.10">
    <property type="entry name" value="Hypothetical protein af1432"/>
    <property type="match status" value="1"/>
</dbReference>
<evidence type="ECO:0000313" key="8">
    <source>
        <dbReference type="EMBL" id="ERN42418.1"/>
    </source>
</evidence>
<dbReference type="eggNOG" id="COG1713">
    <property type="taxonomic scope" value="Bacteria"/>
</dbReference>
<dbReference type="CDD" id="cd00077">
    <property type="entry name" value="HDc"/>
    <property type="match status" value="1"/>
</dbReference>
<dbReference type="FunCoup" id="U5DD22">
    <property type="interactions" value="34"/>
</dbReference>
<sequence>MQLRDRVLTWLENSVPRERVQHILGVEAMCADLARHHGYSVETARLAGLTHDLAKFFDPRDLLVRATAAGLEVDAICAERPHLLHADVSALVARDEFGITEPQVLDAIANHTFGRPEMGPICCIVFAADKLEPHRGDTPELDNMRRTCFANLYRGVRYVCDYSLKYLVKTSRPIHPRSVATRNWALKRERA</sequence>
<dbReference type="AlphaFoldDB" id="U5DD22"/>
<dbReference type="EMBL" id="ASSJ01000021">
    <property type="protein sequence ID" value="ERN42418.1"/>
    <property type="molecule type" value="Genomic_DNA"/>
</dbReference>
<dbReference type="GO" id="GO:0008803">
    <property type="term" value="F:bis(5'-nucleosyl)-tetraphosphatase (symmetrical) activity"/>
    <property type="evidence" value="ECO:0007669"/>
    <property type="project" value="UniProtKB-EC"/>
</dbReference>
<dbReference type="EC" id="3.6.1.41" evidence="1"/>
<dbReference type="STRING" id="582515.KR51_00009450"/>
<accession>U5DD22</accession>
<dbReference type="Pfam" id="PF01966">
    <property type="entry name" value="HD"/>
    <property type="match status" value="1"/>
</dbReference>
<protein>
    <recommendedName>
        <fullName evidence="1">bis(5'-nucleosyl)-tetraphosphatase (symmetrical)</fullName>
        <ecNumber evidence="1">3.6.1.41</ecNumber>
    </recommendedName>
</protein>
<keyword evidence="9" id="KW-1185">Reference proteome</keyword>
<dbReference type="SMART" id="SM00471">
    <property type="entry name" value="HDc"/>
    <property type="match status" value="1"/>
</dbReference>
<dbReference type="InParanoid" id="U5DD22"/>
<evidence type="ECO:0000256" key="2">
    <source>
        <dbReference type="ARBA" id="ARBA00022723"/>
    </source>
</evidence>
<keyword evidence="3" id="KW-0547">Nucleotide-binding</keyword>
<proteinExistence type="predicted"/>
<name>U5DD22_9CHRO</name>
<dbReference type="InterPro" id="IPR006674">
    <property type="entry name" value="HD_domain"/>
</dbReference>
<keyword evidence="2" id="KW-0479">Metal-binding</keyword>
<evidence type="ECO:0000256" key="6">
    <source>
        <dbReference type="ARBA" id="ARBA00049417"/>
    </source>
</evidence>
<dbReference type="GO" id="GO:0046872">
    <property type="term" value="F:metal ion binding"/>
    <property type="evidence" value="ECO:0007669"/>
    <property type="project" value="UniProtKB-KW"/>
</dbReference>
<dbReference type="Proteomes" id="UP000016960">
    <property type="component" value="Unassembled WGS sequence"/>
</dbReference>
<organism evidence="8 9">
    <name type="scientific">Rubidibacter lacunae KORDI 51-2</name>
    <dbReference type="NCBI Taxonomy" id="582515"/>
    <lineage>
        <taxon>Bacteria</taxon>
        <taxon>Bacillati</taxon>
        <taxon>Cyanobacteriota</taxon>
        <taxon>Cyanophyceae</taxon>
        <taxon>Oscillatoriophycideae</taxon>
        <taxon>Chroococcales</taxon>
        <taxon>Aphanothecaceae</taxon>
        <taxon>Rubidibacter</taxon>
    </lineage>
</organism>
<evidence type="ECO:0000256" key="4">
    <source>
        <dbReference type="ARBA" id="ARBA00022801"/>
    </source>
</evidence>
<comment type="caution">
    <text evidence="8">The sequence shown here is derived from an EMBL/GenBank/DDBJ whole genome shotgun (WGS) entry which is preliminary data.</text>
</comment>
<dbReference type="PANTHER" id="PTHR35795">
    <property type="entry name" value="SLR1885 PROTEIN"/>
    <property type="match status" value="1"/>
</dbReference>
<evidence type="ECO:0000313" key="9">
    <source>
        <dbReference type="Proteomes" id="UP000016960"/>
    </source>
</evidence>
<evidence type="ECO:0000256" key="1">
    <source>
        <dbReference type="ARBA" id="ARBA00012506"/>
    </source>
</evidence>
<keyword evidence="4 8" id="KW-0378">Hydrolase</keyword>
<dbReference type="InterPro" id="IPR003607">
    <property type="entry name" value="HD/PDEase_dom"/>
</dbReference>
<dbReference type="SUPFAM" id="SSF109604">
    <property type="entry name" value="HD-domain/PDEase-like"/>
    <property type="match status" value="1"/>
</dbReference>
<dbReference type="InterPro" id="IPR005249">
    <property type="entry name" value="YqeK"/>
</dbReference>
<dbReference type="PATRIC" id="fig|582515.4.peg.1053"/>